<dbReference type="Proteomes" id="UP001155057">
    <property type="component" value="Unassembled WGS sequence"/>
</dbReference>
<reference evidence="1" key="1">
    <citation type="submission" date="2022-08" db="EMBL/GenBank/DDBJ databases">
        <title>Genomic Encyclopedia of Type Strains, Phase V (KMG-V): Genome sequencing to study the core and pangenomes of soil and plant-associated prokaryotes.</title>
        <authorList>
            <person name="Whitman W."/>
        </authorList>
    </citation>
    <scope>NUCLEOTIDE SEQUENCE</scope>
    <source>
        <strain evidence="2">SP3026</strain>
        <strain evidence="1">SP3049</strain>
    </source>
</reference>
<dbReference type="EMBL" id="JANUAE010000006">
    <property type="protein sequence ID" value="MCS3710450.1"/>
    <property type="molecule type" value="Genomic_DNA"/>
</dbReference>
<dbReference type="AlphaFoldDB" id="A0A9X2Q8A4"/>
<dbReference type="GeneID" id="83727938"/>
<accession>A0A9X2Q8A4</accession>
<organism evidence="1 3">
    <name type="scientific">Salinibacter ruber</name>
    <dbReference type="NCBI Taxonomy" id="146919"/>
    <lineage>
        <taxon>Bacteria</taxon>
        <taxon>Pseudomonadati</taxon>
        <taxon>Rhodothermota</taxon>
        <taxon>Rhodothermia</taxon>
        <taxon>Rhodothermales</taxon>
        <taxon>Salinibacteraceae</taxon>
        <taxon>Salinibacter</taxon>
    </lineage>
</organism>
<evidence type="ECO:0000313" key="3">
    <source>
        <dbReference type="Proteomes" id="UP001155057"/>
    </source>
</evidence>
<proteinExistence type="predicted"/>
<evidence type="ECO:0000313" key="1">
    <source>
        <dbReference type="EMBL" id="MCS3710450.1"/>
    </source>
</evidence>
<evidence type="ECO:0000313" key="2">
    <source>
        <dbReference type="EMBL" id="MCS4122202.1"/>
    </source>
</evidence>
<gene>
    <name evidence="2" type="ORF">GGP45_002560</name>
    <name evidence="1" type="ORF">GGP61_002060</name>
</gene>
<comment type="caution">
    <text evidence="1">The sequence shown here is derived from an EMBL/GenBank/DDBJ whole genome shotgun (WGS) entry which is preliminary data.</text>
</comment>
<sequence length="125" mass="13403">MSDRVVAQVSLRSAEGSSVLDADEPITSDNVDDYRAGTNAIEGAKEALRGLGFDVVQASEVGLSISGDKDRFEEVFDTTLKARSKSADAEPGDRQAYEATEPVQVPDALVAFVDEITFPVPPEFH</sequence>
<dbReference type="RefSeq" id="WP_013061592.1">
    <property type="nucleotide sequence ID" value="NZ_CALTRY010000029.1"/>
</dbReference>
<dbReference type="Proteomes" id="UP001155144">
    <property type="component" value="Unassembled WGS sequence"/>
</dbReference>
<name>A0A9X2Q8A4_9BACT</name>
<protein>
    <submittedName>
        <fullName evidence="1">Uncharacterized protein</fullName>
    </submittedName>
</protein>
<dbReference type="EMBL" id="JANUBL010000004">
    <property type="protein sequence ID" value="MCS4122202.1"/>
    <property type="molecule type" value="Genomic_DNA"/>
</dbReference>